<reference evidence="2" key="1">
    <citation type="journal article" date="2020" name="mSystems">
        <title>Genome- and Community-Level Interaction Insights into Carbon Utilization and Element Cycling Functions of Hydrothermarchaeota in Hydrothermal Sediment.</title>
        <authorList>
            <person name="Zhou Z."/>
            <person name="Liu Y."/>
            <person name="Xu W."/>
            <person name="Pan J."/>
            <person name="Luo Z.H."/>
            <person name="Li M."/>
        </authorList>
    </citation>
    <scope>NUCLEOTIDE SEQUENCE [LARGE SCALE GENOMIC DNA]</scope>
    <source>
        <strain evidence="2">SpSt-783</strain>
    </source>
</reference>
<evidence type="ECO:0000313" key="2">
    <source>
        <dbReference type="EMBL" id="HHS63280.1"/>
    </source>
</evidence>
<dbReference type="AlphaFoldDB" id="A0A7C6EHH2"/>
<gene>
    <name evidence="2" type="ORF">ENV70_06695</name>
</gene>
<sequence length="106" mass="12558">MPKFWDDFSRWLDDASKVLSKEAGDLTMKGKLKLEIFELKRQLQELFKELGQTFYDFFPLKGNEDFKGDQKIKHIVQKIKRIKNEIKNKETEYKKIGQKNKSTKGG</sequence>
<accession>A0A7C6EHH2</accession>
<keyword evidence="1" id="KW-0175">Coiled coil</keyword>
<proteinExistence type="predicted"/>
<evidence type="ECO:0000256" key="1">
    <source>
        <dbReference type="SAM" id="Coils"/>
    </source>
</evidence>
<organism evidence="2">
    <name type="scientific">candidate division WOR-3 bacterium</name>
    <dbReference type="NCBI Taxonomy" id="2052148"/>
    <lineage>
        <taxon>Bacteria</taxon>
        <taxon>Bacteria division WOR-3</taxon>
    </lineage>
</organism>
<name>A0A7C6EHH2_UNCW3</name>
<comment type="caution">
    <text evidence="2">The sequence shown here is derived from an EMBL/GenBank/DDBJ whole genome shotgun (WGS) entry which is preliminary data.</text>
</comment>
<feature type="coiled-coil region" evidence="1">
    <location>
        <begin position="29"/>
        <end position="99"/>
    </location>
</feature>
<protein>
    <submittedName>
        <fullName evidence="2">Uncharacterized protein</fullName>
    </submittedName>
</protein>
<dbReference type="EMBL" id="DTHJ01000135">
    <property type="protein sequence ID" value="HHS63280.1"/>
    <property type="molecule type" value="Genomic_DNA"/>
</dbReference>